<dbReference type="InterPro" id="IPR050696">
    <property type="entry name" value="FtsA/MreB"/>
</dbReference>
<comment type="similarity">
    <text evidence="5 6">Belongs to the FtsA/MreB family.</text>
</comment>
<dbReference type="SUPFAM" id="SSF53067">
    <property type="entry name" value="Actin-like ATPase domain"/>
    <property type="match status" value="2"/>
</dbReference>
<protein>
    <recommendedName>
        <fullName evidence="5 6">Cell division protein FtsA</fullName>
    </recommendedName>
</protein>
<reference evidence="8 9" key="1">
    <citation type="submission" date="2016-11" db="EMBL/GenBank/DDBJ databases">
        <authorList>
            <person name="Jaros S."/>
            <person name="Januszkiewicz K."/>
            <person name="Wedrychowicz H."/>
        </authorList>
    </citation>
    <scope>NUCLEOTIDE SEQUENCE [LARGE SCALE GENOMIC DNA]</scope>
    <source>
        <strain evidence="8 9">DSM 17918</strain>
    </source>
</reference>
<dbReference type="PIRSF" id="PIRSF003101">
    <property type="entry name" value="FtsA"/>
    <property type="match status" value="1"/>
</dbReference>
<organism evidence="8 9">
    <name type="scientific">Caldanaerobius fijiensis DSM 17918</name>
    <dbReference type="NCBI Taxonomy" id="1121256"/>
    <lineage>
        <taxon>Bacteria</taxon>
        <taxon>Bacillati</taxon>
        <taxon>Bacillota</taxon>
        <taxon>Clostridia</taxon>
        <taxon>Thermoanaerobacterales</taxon>
        <taxon>Thermoanaerobacteraceae</taxon>
        <taxon>Caldanaerobius</taxon>
    </lineage>
</organism>
<evidence type="ECO:0000256" key="2">
    <source>
        <dbReference type="ARBA" id="ARBA00022618"/>
    </source>
</evidence>
<dbReference type="OrthoDB" id="9768127at2"/>
<feature type="domain" description="SHS2" evidence="7">
    <location>
        <begin position="9"/>
        <end position="197"/>
    </location>
</feature>
<dbReference type="Gene3D" id="3.30.1490.110">
    <property type="match status" value="1"/>
</dbReference>
<dbReference type="FunFam" id="3.30.1490.110:FF:000003">
    <property type="entry name" value="Cell division protein FtsA"/>
    <property type="match status" value="1"/>
</dbReference>
<dbReference type="GO" id="GO:0043093">
    <property type="term" value="P:FtsZ-dependent cytokinesis"/>
    <property type="evidence" value="ECO:0007669"/>
    <property type="project" value="UniProtKB-UniRule"/>
</dbReference>
<keyword evidence="4 5" id="KW-0131">Cell cycle</keyword>
<name>A0A1M4T1S0_9THEO</name>
<dbReference type="RefSeq" id="WP_073341206.1">
    <property type="nucleotide sequence ID" value="NZ_FQVH01000001.1"/>
</dbReference>
<evidence type="ECO:0000313" key="8">
    <source>
        <dbReference type="EMBL" id="SHE38419.1"/>
    </source>
</evidence>
<comment type="subunit">
    <text evidence="5">Self-interacts. Interacts with FtsZ.</text>
</comment>
<keyword evidence="9" id="KW-1185">Reference proteome</keyword>
<evidence type="ECO:0000259" key="7">
    <source>
        <dbReference type="SMART" id="SM00842"/>
    </source>
</evidence>
<dbReference type="PANTHER" id="PTHR32432:SF4">
    <property type="entry name" value="CELL DIVISION PROTEIN FTSA"/>
    <property type="match status" value="1"/>
</dbReference>
<dbReference type="GO" id="GO:0032153">
    <property type="term" value="C:cell division site"/>
    <property type="evidence" value="ECO:0007669"/>
    <property type="project" value="UniProtKB-UniRule"/>
</dbReference>
<comment type="function">
    <text evidence="5 6">Cell division protein that is involved in the assembly of the Z ring. May serve as a membrane anchor for the Z ring.</text>
</comment>
<accession>A0A1M4T1S0</accession>
<dbReference type="GO" id="GO:0009898">
    <property type="term" value="C:cytoplasmic side of plasma membrane"/>
    <property type="evidence" value="ECO:0007669"/>
    <property type="project" value="UniProtKB-UniRule"/>
</dbReference>
<evidence type="ECO:0000256" key="6">
    <source>
        <dbReference type="PIRNR" id="PIRNR003101"/>
    </source>
</evidence>
<gene>
    <name evidence="5" type="primary">ftsA</name>
    <name evidence="8" type="ORF">SAMN02746089_00193</name>
</gene>
<evidence type="ECO:0000256" key="3">
    <source>
        <dbReference type="ARBA" id="ARBA00023136"/>
    </source>
</evidence>
<dbReference type="EMBL" id="FQVH01000001">
    <property type="protein sequence ID" value="SHE38419.1"/>
    <property type="molecule type" value="Genomic_DNA"/>
</dbReference>
<dbReference type="Proteomes" id="UP000184088">
    <property type="component" value="Unassembled WGS sequence"/>
</dbReference>
<dbReference type="InterPro" id="IPR020823">
    <property type="entry name" value="Cell_div_FtsA"/>
</dbReference>
<dbReference type="SMART" id="SM00842">
    <property type="entry name" value="FtsA"/>
    <property type="match status" value="1"/>
</dbReference>
<dbReference type="AlphaFoldDB" id="A0A1M4T1S0"/>
<keyword evidence="3 5" id="KW-0472">Membrane</keyword>
<dbReference type="Pfam" id="PF14450">
    <property type="entry name" value="FtsA"/>
    <property type="match status" value="1"/>
</dbReference>
<dbReference type="InterPro" id="IPR043129">
    <property type="entry name" value="ATPase_NBD"/>
</dbReference>
<dbReference type="STRING" id="1121256.SAMN02746089_00193"/>
<dbReference type="HAMAP" id="MF_02033">
    <property type="entry name" value="FtsA"/>
    <property type="match status" value="1"/>
</dbReference>
<evidence type="ECO:0000313" key="9">
    <source>
        <dbReference type="Proteomes" id="UP000184088"/>
    </source>
</evidence>
<dbReference type="Gene3D" id="3.30.420.40">
    <property type="match status" value="2"/>
</dbReference>
<dbReference type="PANTHER" id="PTHR32432">
    <property type="entry name" value="CELL DIVISION PROTEIN FTSA-RELATED"/>
    <property type="match status" value="1"/>
</dbReference>
<proteinExistence type="inferred from homology"/>
<keyword evidence="2 5" id="KW-0132">Cell division</keyword>
<dbReference type="Pfam" id="PF02491">
    <property type="entry name" value="SHS2_FTSA"/>
    <property type="match status" value="1"/>
</dbReference>
<evidence type="ECO:0000256" key="1">
    <source>
        <dbReference type="ARBA" id="ARBA00022475"/>
    </source>
</evidence>
<dbReference type="CDD" id="cd24048">
    <property type="entry name" value="ASKHA_NBD_FtsA"/>
    <property type="match status" value="1"/>
</dbReference>
<dbReference type="InterPro" id="IPR003494">
    <property type="entry name" value="SHS2_FtsA"/>
</dbReference>
<comment type="subcellular location">
    <subcellularLocation>
        <location evidence="5">Cell membrane</location>
        <topology evidence="5">Peripheral membrane protein</topology>
        <orientation evidence="5">Cytoplasmic side</orientation>
    </subcellularLocation>
    <text evidence="5">Localizes to the Z ring in an FtsZ-dependent manner. Targeted to the membrane through a conserved C-terminal amphipathic helix.</text>
</comment>
<keyword evidence="1 5" id="KW-1003">Cell membrane</keyword>
<dbReference type="NCBIfam" id="TIGR01174">
    <property type="entry name" value="ftsA"/>
    <property type="match status" value="1"/>
</dbReference>
<sequence length="412" mass="45031">MRETDSNVVLGLDIGTSKICAVAGQRNRNGETRIVGVGLSSCKGIKRGVVVDIDSTVKSINEAVNQVRQMSNMDFEEVNISIVGGHASLVENKGVIAVSRDDREITEEDVNRVLQAAKVVALPSDREIIDIIPQQYIVDGYDGIKDPVGMIGVRLEVDAKIITGNITSVENLVRSVNKAGLKVKKIILEPLATAEILLTRDEKELGVALVDVGAGKTSVSIFKNGHLIDTYLLPIGGEHITNDIAQGFKISIQEAEQIKIKYGCAGVFYVKEDETIKLPSVGNNVPKEISRVDLAYIMEARIQEILLMINKVITEAGYRDEITSGIVLTGGGIAFIPGCLEYAVEVIGMPIRVDYPKIIGVASPIYSVATGIVEYILKNTKYKPEKKETVANKNIRHNYFINKLKEIFSDFF</sequence>
<evidence type="ECO:0000256" key="5">
    <source>
        <dbReference type="HAMAP-Rule" id="MF_02033"/>
    </source>
</evidence>
<evidence type="ECO:0000256" key="4">
    <source>
        <dbReference type="ARBA" id="ARBA00023306"/>
    </source>
</evidence>